<dbReference type="CDD" id="cd00302">
    <property type="entry name" value="cytochrome_P450"/>
    <property type="match status" value="1"/>
</dbReference>
<dbReference type="Pfam" id="PF00067">
    <property type="entry name" value="p450"/>
    <property type="match status" value="1"/>
</dbReference>
<evidence type="ECO:0000256" key="3">
    <source>
        <dbReference type="ARBA" id="ARBA00022617"/>
    </source>
</evidence>
<reference evidence="7" key="1">
    <citation type="journal article" date="2020" name="Stud. Mycol.">
        <title>101 Dothideomycetes genomes: a test case for predicting lifestyles and emergence of pathogens.</title>
        <authorList>
            <person name="Haridas S."/>
            <person name="Albert R."/>
            <person name="Binder M."/>
            <person name="Bloem J."/>
            <person name="Labutti K."/>
            <person name="Salamov A."/>
            <person name="Andreopoulos B."/>
            <person name="Baker S."/>
            <person name="Barry K."/>
            <person name="Bills G."/>
            <person name="Bluhm B."/>
            <person name="Cannon C."/>
            <person name="Castanera R."/>
            <person name="Culley D."/>
            <person name="Daum C."/>
            <person name="Ezra D."/>
            <person name="Gonzalez J."/>
            <person name="Henrissat B."/>
            <person name="Kuo A."/>
            <person name="Liang C."/>
            <person name="Lipzen A."/>
            <person name="Lutzoni F."/>
            <person name="Magnuson J."/>
            <person name="Mondo S."/>
            <person name="Nolan M."/>
            <person name="Ohm R."/>
            <person name="Pangilinan J."/>
            <person name="Park H.-J."/>
            <person name="Ramirez L."/>
            <person name="Alfaro M."/>
            <person name="Sun H."/>
            <person name="Tritt A."/>
            <person name="Yoshinaga Y."/>
            <person name="Zwiers L.-H."/>
            <person name="Turgeon B."/>
            <person name="Goodwin S."/>
            <person name="Spatafora J."/>
            <person name="Crous P."/>
            <person name="Grigoriev I."/>
        </authorList>
    </citation>
    <scope>NUCLEOTIDE SEQUENCE</scope>
    <source>
        <strain evidence="7">CBS 161.51</strain>
    </source>
</reference>
<dbReference type="GO" id="GO:0005506">
    <property type="term" value="F:iron ion binding"/>
    <property type="evidence" value="ECO:0007669"/>
    <property type="project" value="InterPro"/>
</dbReference>
<dbReference type="AlphaFoldDB" id="A0A6A5SWZ1"/>
<dbReference type="PANTHER" id="PTHR24304:SF2">
    <property type="entry name" value="24-HYDROXYCHOLESTEROL 7-ALPHA-HYDROXYLASE"/>
    <property type="match status" value="1"/>
</dbReference>
<evidence type="ECO:0000256" key="2">
    <source>
        <dbReference type="ARBA" id="ARBA00010617"/>
    </source>
</evidence>
<dbReference type="InterPro" id="IPR002403">
    <property type="entry name" value="Cyt_P450_E_grp-IV"/>
</dbReference>
<dbReference type="Gene3D" id="1.10.630.10">
    <property type="entry name" value="Cytochrome P450"/>
    <property type="match status" value="1"/>
</dbReference>
<gene>
    <name evidence="7" type="ORF">EJ02DRAFT_432819</name>
</gene>
<sequence>MASSVYELITASPTLTLLASVVLVTLYAIVDTVYTRRIPANAPPEVSDNLPITGSLGFWTQRWDWFRRRRDASKTGNFTFNAGGSLIIGLSGDTGRRLMFDSKELGLSEGYALLFGQSSSIKAHAADAGKQGGSGSHFSHRLAALLKTDQLRRKLPALLSDTQEAIDAVRNDASGRTNPFESIYRLVFRLTIRIVGADEMANNAELLAKTLALFEMIDSNATAAMFPRLPSLALLKRTYAGTRMYMMIGKMIKARAAASEKHDDALQYLLDQGDDTPKIVEFIFSALFAGLLNSGINAAWIMCYFATSPEWLAKATDEVCDVAAKYARDPNAPLRRQLDDVPLEAWEAEFPIIDICMRDSIRLNLLGTAMRRNISGKPVPIGHGDEVIPPDAYVAYPVADLHLDPEVYPNPYKWDPARYLPERAEDKKKAVHGYVGWGAGRHPCLGMRFAKLEQNLIAAYFIAAFDFDLRNEQDTKLAVAPQTDFNGHSAHKPAIPLYLRVTPKEK</sequence>
<keyword evidence="5 6" id="KW-0408">Iron</keyword>
<dbReference type="InterPro" id="IPR050529">
    <property type="entry name" value="CYP450_sterol_14alpha_dmase"/>
</dbReference>
<protein>
    <submittedName>
        <fullName evidence="7">Cytochrome P450</fullName>
    </submittedName>
</protein>
<organism evidence="7 8">
    <name type="scientific">Clathrospora elynae</name>
    <dbReference type="NCBI Taxonomy" id="706981"/>
    <lineage>
        <taxon>Eukaryota</taxon>
        <taxon>Fungi</taxon>
        <taxon>Dikarya</taxon>
        <taxon>Ascomycota</taxon>
        <taxon>Pezizomycotina</taxon>
        <taxon>Dothideomycetes</taxon>
        <taxon>Pleosporomycetidae</taxon>
        <taxon>Pleosporales</taxon>
        <taxon>Diademaceae</taxon>
        <taxon>Clathrospora</taxon>
    </lineage>
</organism>
<evidence type="ECO:0000256" key="6">
    <source>
        <dbReference type="PIRSR" id="PIRSR602403-1"/>
    </source>
</evidence>
<evidence type="ECO:0000256" key="4">
    <source>
        <dbReference type="ARBA" id="ARBA00022723"/>
    </source>
</evidence>
<evidence type="ECO:0000313" key="7">
    <source>
        <dbReference type="EMBL" id="KAF1943839.1"/>
    </source>
</evidence>
<proteinExistence type="inferred from homology"/>
<evidence type="ECO:0000313" key="8">
    <source>
        <dbReference type="Proteomes" id="UP000800038"/>
    </source>
</evidence>
<dbReference type="PRINTS" id="PR00465">
    <property type="entry name" value="EP450IV"/>
</dbReference>
<dbReference type="SUPFAM" id="SSF48264">
    <property type="entry name" value="Cytochrome P450"/>
    <property type="match status" value="1"/>
</dbReference>
<dbReference type="PANTHER" id="PTHR24304">
    <property type="entry name" value="CYTOCHROME P450 FAMILY 7"/>
    <property type="match status" value="1"/>
</dbReference>
<evidence type="ECO:0000256" key="1">
    <source>
        <dbReference type="ARBA" id="ARBA00001971"/>
    </source>
</evidence>
<evidence type="ECO:0000256" key="5">
    <source>
        <dbReference type="ARBA" id="ARBA00023004"/>
    </source>
</evidence>
<dbReference type="OrthoDB" id="1055148at2759"/>
<keyword evidence="3 6" id="KW-0349">Heme</keyword>
<comment type="similarity">
    <text evidence="2">Belongs to the cytochrome P450 family.</text>
</comment>
<dbReference type="GO" id="GO:0020037">
    <property type="term" value="F:heme binding"/>
    <property type="evidence" value="ECO:0007669"/>
    <property type="project" value="InterPro"/>
</dbReference>
<accession>A0A6A5SWZ1</accession>
<dbReference type="GO" id="GO:0004497">
    <property type="term" value="F:monooxygenase activity"/>
    <property type="evidence" value="ECO:0007669"/>
    <property type="project" value="InterPro"/>
</dbReference>
<dbReference type="InterPro" id="IPR001128">
    <property type="entry name" value="Cyt_P450"/>
</dbReference>
<comment type="cofactor">
    <cofactor evidence="1 6">
        <name>heme</name>
        <dbReference type="ChEBI" id="CHEBI:30413"/>
    </cofactor>
</comment>
<keyword evidence="8" id="KW-1185">Reference proteome</keyword>
<name>A0A6A5SWZ1_9PLEO</name>
<feature type="binding site" description="axial binding residue" evidence="6">
    <location>
        <position position="444"/>
    </location>
    <ligand>
        <name>heme</name>
        <dbReference type="ChEBI" id="CHEBI:30413"/>
    </ligand>
    <ligandPart>
        <name>Fe</name>
        <dbReference type="ChEBI" id="CHEBI:18248"/>
    </ligandPart>
</feature>
<dbReference type="Proteomes" id="UP000800038">
    <property type="component" value="Unassembled WGS sequence"/>
</dbReference>
<dbReference type="EMBL" id="ML976021">
    <property type="protein sequence ID" value="KAF1943839.1"/>
    <property type="molecule type" value="Genomic_DNA"/>
</dbReference>
<dbReference type="GO" id="GO:0016705">
    <property type="term" value="F:oxidoreductase activity, acting on paired donors, with incorporation or reduction of molecular oxygen"/>
    <property type="evidence" value="ECO:0007669"/>
    <property type="project" value="InterPro"/>
</dbReference>
<keyword evidence="4 6" id="KW-0479">Metal-binding</keyword>
<dbReference type="InterPro" id="IPR036396">
    <property type="entry name" value="Cyt_P450_sf"/>
</dbReference>